<feature type="signal peptide" evidence="1">
    <location>
        <begin position="1"/>
        <end position="18"/>
    </location>
</feature>
<proteinExistence type="predicted"/>
<gene>
    <name evidence="2" type="ORF">CK503_03085</name>
</gene>
<protein>
    <recommendedName>
        <fullName evidence="4">Outer membrane protein beta-barrel domain-containing protein</fullName>
    </recommendedName>
</protein>
<accession>A0A2A2GCV1</accession>
<dbReference type="Proteomes" id="UP000218831">
    <property type="component" value="Unassembled WGS sequence"/>
</dbReference>
<dbReference type="OrthoDB" id="1524203at2"/>
<organism evidence="2 3">
    <name type="scientific">Fodinibius salipaludis</name>
    <dbReference type="NCBI Taxonomy" id="2032627"/>
    <lineage>
        <taxon>Bacteria</taxon>
        <taxon>Pseudomonadati</taxon>
        <taxon>Balneolota</taxon>
        <taxon>Balneolia</taxon>
        <taxon>Balneolales</taxon>
        <taxon>Balneolaceae</taxon>
        <taxon>Fodinibius</taxon>
    </lineage>
</organism>
<keyword evidence="1" id="KW-0732">Signal</keyword>
<evidence type="ECO:0008006" key="4">
    <source>
        <dbReference type="Google" id="ProtNLM"/>
    </source>
</evidence>
<dbReference type="EMBL" id="NSKE01000002">
    <property type="protein sequence ID" value="PAU95198.1"/>
    <property type="molecule type" value="Genomic_DNA"/>
</dbReference>
<reference evidence="2 3" key="1">
    <citation type="submission" date="2017-08" db="EMBL/GenBank/DDBJ databases">
        <title>Aliifodinibius alkalisoli sp. nov., isolated from saline alkaline soil.</title>
        <authorList>
            <person name="Liu D."/>
            <person name="Zhang G."/>
        </authorList>
    </citation>
    <scope>NUCLEOTIDE SEQUENCE [LARGE SCALE GENOMIC DNA]</scope>
    <source>
        <strain evidence="2 3">WN023</strain>
    </source>
</reference>
<evidence type="ECO:0000313" key="2">
    <source>
        <dbReference type="EMBL" id="PAU95198.1"/>
    </source>
</evidence>
<sequence length="204" mass="22737">MRLLFAISLCFACATSQAQTVDSKVGLQTMYMPQFKVQEASDSNVQAFGIRWMFSDYDALPLDFGFQASTGNGDVAHLSLGFNLAYLLAELSSHDLKLGLGLNKIDLKDYEANKEEFGPHVGDVSFASWGTEFKPYIEWEWMFSRFSSLFLQASYHIINGEKTVVTSVEPIGDPLGRNRVTERDESFFYSASGFDVGVGISIIF</sequence>
<evidence type="ECO:0000313" key="3">
    <source>
        <dbReference type="Proteomes" id="UP000218831"/>
    </source>
</evidence>
<comment type="caution">
    <text evidence="2">The sequence shown here is derived from an EMBL/GenBank/DDBJ whole genome shotgun (WGS) entry which is preliminary data.</text>
</comment>
<keyword evidence="3" id="KW-1185">Reference proteome</keyword>
<feature type="chain" id="PRO_5012991198" description="Outer membrane protein beta-barrel domain-containing protein" evidence="1">
    <location>
        <begin position="19"/>
        <end position="204"/>
    </location>
</feature>
<dbReference type="AlphaFoldDB" id="A0A2A2GCV1"/>
<name>A0A2A2GCV1_9BACT</name>
<dbReference type="RefSeq" id="WP_095605324.1">
    <property type="nucleotide sequence ID" value="NZ_NSKE01000002.1"/>
</dbReference>
<evidence type="ECO:0000256" key="1">
    <source>
        <dbReference type="SAM" id="SignalP"/>
    </source>
</evidence>